<keyword evidence="4" id="KW-1185">Reference proteome</keyword>
<dbReference type="PANTHER" id="PTHR34598">
    <property type="entry name" value="BLL6449 PROTEIN"/>
    <property type="match status" value="1"/>
</dbReference>
<evidence type="ECO:0000256" key="2">
    <source>
        <dbReference type="ARBA" id="ARBA00023604"/>
    </source>
</evidence>
<keyword evidence="1" id="KW-0560">Oxidoreductase</keyword>
<gene>
    <name evidence="3" type="ORF">P154DRAFT_502853</name>
</gene>
<evidence type="ECO:0000256" key="1">
    <source>
        <dbReference type="ARBA" id="ARBA00023002"/>
    </source>
</evidence>
<dbReference type="PANTHER" id="PTHR34598:SF3">
    <property type="entry name" value="OXIDOREDUCTASE AN1597"/>
    <property type="match status" value="1"/>
</dbReference>
<organism evidence="3 4">
    <name type="scientific">Amniculicola lignicola CBS 123094</name>
    <dbReference type="NCBI Taxonomy" id="1392246"/>
    <lineage>
        <taxon>Eukaryota</taxon>
        <taxon>Fungi</taxon>
        <taxon>Dikarya</taxon>
        <taxon>Ascomycota</taxon>
        <taxon>Pezizomycotina</taxon>
        <taxon>Dothideomycetes</taxon>
        <taxon>Pleosporomycetidae</taxon>
        <taxon>Pleosporales</taxon>
        <taxon>Amniculicolaceae</taxon>
        <taxon>Amniculicola</taxon>
    </lineage>
</organism>
<dbReference type="NCBIfam" id="NF041278">
    <property type="entry name" value="CmcJ_NvfI_EfuI"/>
    <property type="match status" value="1"/>
</dbReference>
<accession>A0A6A5W0U5</accession>
<name>A0A6A5W0U5_9PLEO</name>
<dbReference type="Proteomes" id="UP000799779">
    <property type="component" value="Unassembled WGS sequence"/>
</dbReference>
<evidence type="ECO:0000313" key="4">
    <source>
        <dbReference type="Proteomes" id="UP000799779"/>
    </source>
</evidence>
<dbReference type="InterPro" id="IPR044053">
    <property type="entry name" value="AsaB-like"/>
</dbReference>
<reference evidence="3" key="1">
    <citation type="journal article" date="2020" name="Stud. Mycol.">
        <title>101 Dothideomycetes genomes: a test case for predicting lifestyles and emergence of pathogens.</title>
        <authorList>
            <person name="Haridas S."/>
            <person name="Albert R."/>
            <person name="Binder M."/>
            <person name="Bloem J."/>
            <person name="Labutti K."/>
            <person name="Salamov A."/>
            <person name="Andreopoulos B."/>
            <person name="Baker S."/>
            <person name="Barry K."/>
            <person name="Bills G."/>
            <person name="Bluhm B."/>
            <person name="Cannon C."/>
            <person name="Castanera R."/>
            <person name="Culley D."/>
            <person name="Daum C."/>
            <person name="Ezra D."/>
            <person name="Gonzalez J."/>
            <person name="Henrissat B."/>
            <person name="Kuo A."/>
            <person name="Liang C."/>
            <person name="Lipzen A."/>
            <person name="Lutzoni F."/>
            <person name="Magnuson J."/>
            <person name="Mondo S."/>
            <person name="Nolan M."/>
            <person name="Ohm R."/>
            <person name="Pangilinan J."/>
            <person name="Park H.-J."/>
            <person name="Ramirez L."/>
            <person name="Alfaro M."/>
            <person name="Sun H."/>
            <person name="Tritt A."/>
            <person name="Yoshinaga Y."/>
            <person name="Zwiers L.-H."/>
            <person name="Turgeon B."/>
            <person name="Goodwin S."/>
            <person name="Spatafora J."/>
            <person name="Crous P."/>
            <person name="Grigoriev I."/>
        </authorList>
    </citation>
    <scope>NUCLEOTIDE SEQUENCE</scope>
    <source>
        <strain evidence="3">CBS 123094</strain>
    </source>
</reference>
<evidence type="ECO:0000313" key="3">
    <source>
        <dbReference type="EMBL" id="KAF1993771.1"/>
    </source>
</evidence>
<dbReference type="AlphaFoldDB" id="A0A6A5W0U5"/>
<dbReference type="GO" id="GO:0016491">
    <property type="term" value="F:oxidoreductase activity"/>
    <property type="evidence" value="ECO:0007669"/>
    <property type="project" value="UniProtKB-KW"/>
</dbReference>
<protein>
    <submittedName>
        <fullName evidence="3">Uncharacterized protein</fullName>
    </submittedName>
</protein>
<dbReference type="EMBL" id="ML977686">
    <property type="protein sequence ID" value="KAF1993771.1"/>
    <property type="molecule type" value="Genomic_DNA"/>
</dbReference>
<sequence>MATETITQTPTSFAVAVEAKKSRRDVHTTFNYYKDPCDGTPPMPVYVGGNTVTNERPIAPTEVVVRDITGEEDLYKLDSHGFELVQHESSGFAAKEGDEEEGKKGKCLFDNEDWVKKVYYRECEEVYKKATGAHTIYIFSHLLRRGPTHWHALGSGNASKKGPLHRVHIDQSTLGAEIILRKQFPSTYSSILTSGRRWSIINLWRPLRTIYKDPLALGSSSSFPEQDLVEASVIYTQSKEEYPLDRNLTWTVRAGEGHEWFYRNEMGRREVWLIKCFDSEGREGVARRAPHCAFVDREREGEGWGDRESVEVRAVCVWD</sequence>
<proteinExistence type="inferred from homology"/>
<dbReference type="OrthoDB" id="412788at2759"/>
<comment type="similarity">
    <text evidence="2">Belongs to the asaB hydroxylase/desaturase family.</text>
</comment>